<proteinExistence type="predicted"/>
<organism evidence="2 3">
    <name type="scientific">Streptomyces mashuensis</name>
    <dbReference type="NCBI Taxonomy" id="33904"/>
    <lineage>
        <taxon>Bacteria</taxon>
        <taxon>Bacillati</taxon>
        <taxon>Actinomycetota</taxon>
        <taxon>Actinomycetes</taxon>
        <taxon>Kitasatosporales</taxon>
        <taxon>Streptomycetaceae</taxon>
        <taxon>Streptomyces</taxon>
    </lineage>
</organism>
<sequence length="137" mass="15073">MTCLDAEDTSDWQRGRPAWRMKYAITVDHQVMRNNLQALGRYYGGTFIPVLAHHTGLPAKSIKNYLDGGGLTVDGKNRLAAALMRIGKTPPNRDALHVILPPQAVGRPASGARTQPGGYGRMKGNAPRSSDYVPYWR</sequence>
<dbReference type="AlphaFoldDB" id="A0A919E9E5"/>
<reference evidence="2" key="2">
    <citation type="submission" date="2020-09" db="EMBL/GenBank/DDBJ databases">
        <authorList>
            <person name="Sun Q."/>
            <person name="Ohkuma M."/>
        </authorList>
    </citation>
    <scope>NUCLEOTIDE SEQUENCE</scope>
    <source>
        <strain evidence="2">JCM 4059</strain>
    </source>
</reference>
<evidence type="ECO:0000313" key="2">
    <source>
        <dbReference type="EMBL" id="GHF27493.1"/>
    </source>
</evidence>
<evidence type="ECO:0000256" key="1">
    <source>
        <dbReference type="SAM" id="MobiDB-lite"/>
    </source>
</evidence>
<dbReference type="EMBL" id="BNBD01000001">
    <property type="protein sequence ID" value="GHF27493.1"/>
    <property type="molecule type" value="Genomic_DNA"/>
</dbReference>
<comment type="caution">
    <text evidence="2">The sequence shown here is derived from an EMBL/GenBank/DDBJ whole genome shotgun (WGS) entry which is preliminary data.</text>
</comment>
<name>A0A919E9E5_9ACTN</name>
<evidence type="ECO:0000313" key="3">
    <source>
        <dbReference type="Proteomes" id="UP000638313"/>
    </source>
</evidence>
<protein>
    <submittedName>
        <fullName evidence="2">Uncharacterized protein</fullName>
    </submittedName>
</protein>
<keyword evidence="3" id="KW-1185">Reference proteome</keyword>
<accession>A0A919E9E5</accession>
<gene>
    <name evidence="2" type="ORF">GCM10010218_05580</name>
</gene>
<feature type="region of interest" description="Disordered" evidence="1">
    <location>
        <begin position="105"/>
        <end position="137"/>
    </location>
</feature>
<dbReference type="Proteomes" id="UP000638313">
    <property type="component" value="Unassembled WGS sequence"/>
</dbReference>
<reference evidence="2" key="1">
    <citation type="journal article" date="2014" name="Int. J. Syst. Evol. Microbiol.">
        <title>Complete genome sequence of Corynebacterium casei LMG S-19264T (=DSM 44701T), isolated from a smear-ripened cheese.</title>
        <authorList>
            <consortium name="US DOE Joint Genome Institute (JGI-PGF)"/>
            <person name="Walter F."/>
            <person name="Albersmeier A."/>
            <person name="Kalinowski J."/>
            <person name="Ruckert C."/>
        </authorList>
    </citation>
    <scope>NUCLEOTIDE SEQUENCE</scope>
    <source>
        <strain evidence="2">JCM 4059</strain>
    </source>
</reference>